<sequence length="809" mass="93678">MDNFKKDVSYYKSLGIDTEAARFKRYREVGLLDEVDESFVKEVKEYWQKHYHTKVDPVLHIAFMNLTGKKDPRVAFQRIVKNQFIPFFNDQRMKETYRDKNMYDKLIPSDRAVETVLRRAYGSYFDINNSALYKTDVISNLSSYQEDLIVKPSNTNNGRGIKKLNYKENTLFLDDDKVSVEALEKMYGANFAVQKVVQQHPVMAAPHPASVNTLRMVTLRWNNEIKYLLTFARFGANSSVQDNAGAGGVCVGVNENGEFLDTAINEHCEVYTEHPTTGFPFKDMGKIPNFEKFKEYVRELHKEILHHDLVSWDIVVGADGLPVFLEANFSGATWLYQLAAQQPLFGDLTEEVLEYVYKERNDRKSPRRKTATTSRVRSSVNRKPSPVPKTDYKNENMLVGFMQRLDKPTTLAKSVALMSSHYGMEVIYLRPWDVDIEKGTVEGKMYQDGKWVTVERELPRLIDATDPCFKKDTKEIISYLRKNTVLPYDRKNIPNKQRLQEELSKDENFAEYMIPTRTLDDFEALQDFMKEYSTIVIKPLFGERGRGVSILRKQGDAYILGHGTEERELDRDELLQYFKEVWMSEKHLMQKYIKSRTKQGDPFDCRIHVQKNRKGEWVIAKMFIRVGTNQKVMSNVNQGGGISDPKLFLKANFGEGWENIYQNLKNLGEELPHKVEEMKGTPTMDFGFDVAIEESGDLYLIEANRGGTTAPLIAQSAMLRVEYYQHLRETHPKLKNANVKKKPNKVNSKGNDQGSSMNERINQLEAENRRLTKEKEQHKKEYEKITKSNSWRLTVPVRKVSALIKSKKK</sequence>
<feature type="region of interest" description="Disordered" evidence="2">
    <location>
        <begin position="363"/>
        <end position="389"/>
    </location>
</feature>
<dbReference type="SUPFAM" id="SSF56059">
    <property type="entry name" value="Glutathione synthetase ATP-binding domain-like"/>
    <property type="match status" value="1"/>
</dbReference>
<dbReference type="EMBL" id="JBHRVQ010000001">
    <property type="protein sequence ID" value="MFC3389140.1"/>
    <property type="molecule type" value="Genomic_DNA"/>
</dbReference>
<dbReference type="PANTHER" id="PTHR21621:SF0">
    <property type="entry name" value="BETA-CITRYLGLUTAMATE SYNTHASE B-RELATED"/>
    <property type="match status" value="1"/>
</dbReference>
<dbReference type="InterPro" id="IPR013815">
    <property type="entry name" value="ATP_grasp_subdomain_1"/>
</dbReference>
<dbReference type="RefSeq" id="WP_380655738.1">
    <property type="nucleotide sequence ID" value="NZ_JBHRVQ010000001.1"/>
</dbReference>
<reference evidence="5" key="1">
    <citation type="journal article" date="2019" name="Int. J. Syst. Evol. Microbiol.">
        <title>The Global Catalogue of Microorganisms (GCM) 10K type strain sequencing project: providing services to taxonomists for standard genome sequencing and annotation.</title>
        <authorList>
            <consortium name="The Broad Institute Genomics Platform"/>
            <consortium name="The Broad Institute Genome Sequencing Center for Infectious Disease"/>
            <person name="Wu L."/>
            <person name="Ma J."/>
        </authorList>
    </citation>
    <scope>NUCLEOTIDE SEQUENCE [LARGE SCALE GENOMIC DNA]</scope>
    <source>
        <strain evidence="5">CCM 7756</strain>
    </source>
</reference>
<comment type="caution">
    <text evidence="4">The sequence shown here is derived from an EMBL/GenBank/DDBJ whole genome shotgun (WGS) entry which is preliminary data.</text>
</comment>
<evidence type="ECO:0000259" key="3">
    <source>
        <dbReference type="PROSITE" id="PS50975"/>
    </source>
</evidence>
<name>A0ABV7N6C7_9STAP</name>
<dbReference type="Proteomes" id="UP001595637">
    <property type="component" value="Unassembled WGS sequence"/>
</dbReference>
<dbReference type="PANTHER" id="PTHR21621">
    <property type="entry name" value="RIBOSOMAL PROTEIN S6 MODIFICATION PROTEIN"/>
    <property type="match status" value="1"/>
</dbReference>
<organism evidence="4 5">
    <name type="scientific">Salinicoccus sesuvii</name>
    <dbReference type="NCBI Taxonomy" id="868281"/>
    <lineage>
        <taxon>Bacteria</taxon>
        <taxon>Bacillati</taxon>
        <taxon>Bacillota</taxon>
        <taxon>Bacilli</taxon>
        <taxon>Bacillales</taxon>
        <taxon>Staphylococcaceae</taxon>
        <taxon>Salinicoccus</taxon>
    </lineage>
</organism>
<dbReference type="PROSITE" id="PS50975">
    <property type="entry name" value="ATP_GRASP"/>
    <property type="match status" value="1"/>
</dbReference>
<keyword evidence="5" id="KW-1185">Reference proteome</keyword>
<proteinExistence type="predicted"/>
<feature type="domain" description="ATP-grasp" evidence="3">
    <location>
        <begin position="506"/>
        <end position="732"/>
    </location>
</feature>
<dbReference type="InterPro" id="IPR011761">
    <property type="entry name" value="ATP-grasp"/>
</dbReference>
<evidence type="ECO:0000256" key="1">
    <source>
        <dbReference type="PROSITE-ProRule" id="PRU00409"/>
    </source>
</evidence>
<feature type="compositionally biased region" description="Polar residues" evidence="2">
    <location>
        <begin position="752"/>
        <end position="761"/>
    </location>
</feature>
<dbReference type="Pfam" id="PF14397">
    <property type="entry name" value="ATPgrasp_ST"/>
    <property type="match status" value="1"/>
</dbReference>
<evidence type="ECO:0000256" key="2">
    <source>
        <dbReference type="SAM" id="MobiDB-lite"/>
    </source>
</evidence>
<keyword evidence="1" id="KW-0067">ATP-binding</keyword>
<feature type="region of interest" description="Disordered" evidence="2">
    <location>
        <begin position="740"/>
        <end position="784"/>
    </location>
</feature>
<evidence type="ECO:0000313" key="5">
    <source>
        <dbReference type="Proteomes" id="UP001595637"/>
    </source>
</evidence>
<dbReference type="InterPro" id="IPR026838">
    <property type="entry name" value="YheC/D"/>
</dbReference>
<feature type="compositionally biased region" description="Polar residues" evidence="2">
    <location>
        <begin position="371"/>
        <end position="382"/>
    </location>
</feature>
<dbReference type="InterPro" id="IPR039523">
    <property type="entry name" value="RimK-rel_E_lig_ATP-grasp"/>
</dbReference>
<protein>
    <submittedName>
        <fullName evidence="4">YheC/YheD family protein</fullName>
    </submittedName>
</protein>
<accession>A0ABV7N6C7</accession>
<gene>
    <name evidence="4" type="ORF">ACFOEO_11185</name>
</gene>
<keyword evidence="1" id="KW-0547">Nucleotide-binding</keyword>
<dbReference type="Pfam" id="PF14398">
    <property type="entry name" value="ATPgrasp_YheCD"/>
    <property type="match status" value="1"/>
</dbReference>
<evidence type="ECO:0000313" key="4">
    <source>
        <dbReference type="EMBL" id="MFC3389140.1"/>
    </source>
</evidence>
<feature type="compositionally biased region" description="Basic and acidic residues" evidence="2">
    <location>
        <begin position="766"/>
        <end position="784"/>
    </location>
</feature>
<dbReference type="Gene3D" id="3.30.1490.20">
    <property type="entry name" value="ATP-grasp fold, A domain"/>
    <property type="match status" value="1"/>
</dbReference>